<feature type="chain" id="PRO_5045061969" evidence="3">
    <location>
        <begin position="26"/>
        <end position="505"/>
    </location>
</feature>
<evidence type="ECO:0000259" key="4">
    <source>
        <dbReference type="Pfam" id="PF00561"/>
    </source>
</evidence>
<protein>
    <submittedName>
        <fullName evidence="6">Alpha/beta hydrolase</fullName>
    </submittedName>
</protein>
<dbReference type="PANTHER" id="PTHR43798">
    <property type="entry name" value="MONOACYLGLYCEROL LIPASE"/>
    <property type="match status" value="1"/>
</dbReference>
<feature type="domain" description="Peptidase S33 tripeptidyl aminopeptidase-like C-terminal" evidence="5">
    <location>
        <begin position="391"/>
        <end position="487"/>
    </location>
</feature>
<dbReference type="EMBL" id="JBHRXK010000009">
    <property type="protein sequence ID" value="MFC3552301.1"/>
    <property type="molecule type" value="Genomic_DNA"/>
</dbReference>
<reference evidence="7" key="1">
    <citation type="journal article" date="2019" name="Int. J. Syst. Evol. Microbiol.">
        <title>The Global Catalogue of Microorganisms (GCM) 10K type strain sequencing project: providing services to taxonomists for standard genome sequencing and annotation.</title>
        <authorList>
            <consortium name="The Broad Institute Genomics Platform"/>
            <consortium name="The Broad Institute Genome Sequencing Center for Infectious Disease"/>
            <person name="Wu L."/>
            <person name="Ma J."/>
        </authorList>
    </citation>
    <scope>NUCLEOTIDE SEQUENCE [LARGE SCALE GENOMIC DNA]</scope>
    <source>
        <strain evidence="7">KCTC 42875</strain>
    </source>
</reference>
<dbReference type="PRINTS" id="PR00793">
    <property type="entry name" value="PROAMNOPTASE"/>
</dbReference>
<keyword evidence="2 6" id="KW-0378">Hydrolase</keyword>
<evidence type="ECO:0000256" key="3">
    <source>
        <dbReference type="SAM" id="SignalP"/>
    </source>
</evidence>
<dbReference type="InterPro" id="IPR013595">
    <property type="entry name" value="Pept_S33_TAP-like_C"/>
</dbReference>
<dbReference type="InterPro" id="IPR000073">
    <property type="entry name" value="AB_hydrolase_1"/>
</dbReference>
<dbReference type="InterPro" id="IPR029058">
    <property type="entry name" value="AB_hydrolase_fold"/>
</dbReference>
<dbReference type="SUPFAM" id="SSF53474">
    <property type="entry name" value="alpha/beta-Hydrolases"/>
    <property type="match status" value="1"/>
</dbReference>
<gene>
    <name evidence="6" type="ORF">ACFOLC_14950</name>
</gene>
<organism evidence="6 7">
    <name type="scientific">Lysobacter cavernae</name>
    <dbReference type="NCBI Taxonomy" id="1685901"/>
    <lineage>
        <taxon>Bacteria</taxon>
        <taxon>Pseudomonadati</taxon>
        <taxon>Pseudomonadota</taxon>
        <taxon>Gammaproteobacteria</taxon>
        <taxon>Lysobacterales</taxon>
        <taxon>Lysobacteraceae</taxon>
        <taxon>Lysobacter</taxon>
    </lineage>
</organism>
<accession>A0ABV7RUL5</accession>
<sequence>MRTTRVSTAALAALLLLSGCGQDTARSDTAVAGIRHYGALAFEPCTLSSPLAATSIDAQCTTFDVAENPAEPGGRKIALNIAWLPAKDQGGGTADPVFFLAGGPGQAATEHAATVDMALREVRKQRDIVLIDQRGTGRLSPLTCRDGNGQPLKPDETDASAAAIAAFAQRCAQALAGRADPRLYTTTEAVADLDAVRRALGVDRINLVGVSYGTRVAQQYAARHPQHTRALVLDGVAPNPLVVGGEFARTFERSLGLQIAQCQQLPSCKARFATDLRTQLRDLKTRLADAPVVVEYRDPTSGEHKRDTLDAETVVGLTHLFSYMPQMASLLPVVIDEAGHGRYAPLIALAQMMSREVGGQMTHGMQWSVICAEDADRYRADPGDAGTVLGSEVATAFFAACTHWPRGQRPADFNQPLQSDVPALLLSGEIDPVTPPSYGEQVLAGLRNGRHLVLRGQGHNVSGIGCLPKLVGQFIESTDAKQLDAHCLDTIGYVPPFTSFNGWEP</sequence>
<dbReference type="RefSeq" id="WP_386760063.1">
    <property type="nucleotide sequence ID" value="NZ_JBHRXK010000009.1"/>
</dbReference>
<comment type="caution">
    <text evidence="6">The sequence shown here is derived from an EMBL/GenBank/DDBJ whole genome shotgun (WGS) entry which is preliminary data.</text>
</comment>
<evidence type="ECO:0000313" key="7">
    <source>
        <dbReference type="Proteomes" id="UP001595740"/>
    </source>
</evidence>
<dbReference type="PANTHER" id="PTHR43798:SF27">
    <property type="entry name" value="HYDROLASE ALPHA_BETA HYDROLASE FOLD FAMILY"/>
    <property type="match status" value="1"/>
</dbReference>
<feature type="domain" description="AB hydrolase-1" evidence="4">
    <location>
        <begin position="96"/>
        <end position="242"/>
    </location>
</feature>
<dbReference type="Proteomes" id="UP001595740">
    <property type="component" value="Unassembled WGS sequence"/>
</dbReference>
<name>A0ABV7RUL5_9GAMM</name>
<dbReference type="Pfam" id="PF00561">
    <property type="entry name" value="Abhydrolase_1"/>
    <property type="match status" value="1"/>
</dbReference>
<dbReference type="InterPro" id="IPR050266">
    <property type="entry name" value="AB_hydrolase_sf"/>
</dbReference>
<evidence type="ECO:0000259" key="5">
    <source>
        <dbReference type="Pfam" id="PF08386"/>
    </source>
</evidence>
<dbReference type="GO" id="GO:0016787">
    <property type="term" value="F:hydrolase activity"/>
    <property type="evidence" value="ECO:0007669"/>
    <property type="project" value="UniProtKB-KW"/>
</dbReference>
<evidence type="ECO:0000313" key="6">
    <source>
        <dbReference type="EMBL" id="MFC3552301.1"/>
    </source>
</evidence>
<feature type="signal peptide" evidence="3">
    <location>
        <begin position="1"/>
        <end position="25"/>
    </location>
</feature>
<dbReference type="Pfam" id="PF08386">
    <property type="entry name" value="Abhydrolase_4"/>
    <property type="match status" value="1"/>
</dbReference>
<dbReference type="InterPro" id="IPR002410">
    <property type="entry name" value="Peptidase_S33"/>
</dbReference>
<evidence type="ECO:0000256" key="1">
    <source>
        <dbReference type="ARBA" id="ARBA00010088"/>
    </source>
</evidence>
<proteinExistence type="inferred from homology"/>
<evidence type="ECO:0000256" key="2">
    <source>
        <dbReference type="ARBA" id="ARBA00022801"/>
    </source>
</evidence>
<dbReference type="PROSITE" id="PS51257">
    <property type="entry name" value="PROKAR_LIPOPROTEIN"/>
    <property type="match status" value="1"/>
</dbReference>
<dbReference type="Gene3D" id="3.40.50.1820">
    <property type="entry name" value="alpha/beta hydrolase"/>
    <property type="match status" value="1"/>
</dbReference>
<keyword evidence="7" id="KW-1185">Reference proteome</keyword>
<comment type="similarity">
    <text evidence="1">Belongs to the peptidase S33 family.</text>
</comment>
<keyword evidence="3" id="KW-0732">Signal</keyword>